<comment type="catalytic activity">
    <reaction evidence="1">
        <text>S-ubiquitinyl-[E2 ubiquitin-conjugating enzyme]-L-cysteine + [acceptor protein]-L-lysine = [E2 ubiquitin-conjugating enzyme]-L-cysteine + N(6)-ubiquitinyl-[acceptor protein]-L-lysine.</text>
        <dbReference type="EC" id="2.3.2.27"/>
    </reaction>
</comment>
<evidence type="ECO:0000256" key="16">
    <source>
        <dbReference type="SAM" id="Phobius"/>
    </source>
</evidence>
<comment type="similarity">
    <text evidence="13">Belongs to the RING-type zinc finger family. ATL subfamily.</text>
</comment>
<keyword evidence="7" id="KW-0479">Metal-binding</keyword>
<dbReference type="GO" id="GO:0016020">
    <property type="term" value="C:membrane"/>
    <property type="evidence" value="ECO:0007669"/>
    <property type="project" value="UniProtKB-SubCell"/>
</dbReference>
<keyword evidence="6 16" id="KW-0812">Transmembrane</keyword>
<protein>
    <recommendedName>
        <fullName evidence="4">RING-type E3 ubiquitin transferase</fullName>
        <ecNumber evidence="4">2.3.2.27</ecNumber>
    </recommendedName>
</protein>
<evidence type="ECO:0000256" key="12">
    <source>
        <dbReference type="ARBA" id="ARBA00023136"/>
    </source>
</evidence>
<dbReference type="EMBL" id="PNBA02000004">
    <property type="protein sequence ID" value="KAG6427473.1"/>
    <property type="molecule type" value="Genomic_DNA"/>
</dbReference>
<comment type="caution">
    <text evidence="18">The sequence shown here is derived from an EMBL/GenBank/DDBJ whole genome shotgun (WGS) entry which is preliminary data.</text>
</comment>
<dbReference type="Proteomes" id="UP000298416">
    <property type="component" value="Unassembled WGS sequence"/>
</dbReference>
<dbReference type="AlphaFoldDB" id="A0A8X8YD24"/>
<keyword evidence="10" id="KW-0862">Zinc</keyword>
<dbReference type="InterPro" id="IPR013083">
    <property type="entry name" value="Znf_RING/FYVE/PHD"/>
</dbReference>
<feature type="compositionally biased region" description="Polar residues" evidence="15">
    <location>
        <begin position="161"/>
        <end position="172"/>
    </location>
</feature>
<accession>A0A8X8YD24</accession>
<dbReference type="InterPro" id="IPR044600">
    <property type="entry name" value="ATL1/ATL16-like"/>
</dbReference>
<evidence type="ECO:0000256" key="8">
    <source>
        <dbReference type="ARBA" id="ARBA00022771"/>
    </source>
</evidence>
<evidence type="ECO:0000256" key="15">
    <source>
        <dbReference type="SAM" id="MobiDB-lite"/>
    </source>
</evidence>
<dbReference type="PANTHER" id="PTHR46913">
    <property type="entry name" value="RING-H2 FINGER PROTEIN ATL16"/>
    <property type="match status" value="1"/>
</dbReference>
<evidence type="ECO:0000256" key="7">
    <source>
        <dbReference type="ARBA" id="ARBA00022723"/>
    </source>
</evidence>
<evidence type="ECO:0000259" key="17">
    <source>
        <dbReference type="PROSITE" id="PS50089"/>
    </source>
</evidence>
<keyword evidence="19" id="KW-1185">Reference proteome</keyword>
<evidence type="ECO:0000313" key="19">
    <source>
        <dbReference type="Proteomes" id="UP000298416"/>
    </source>
</evidence>
<dbReference type="PROSITE" id="PS50089">
    <property type="entry name" value="ZF_RING_2"/>
    <property type="match status" value="1"/>
</dbReference>
<evidence type="ECO:0000256" key="2">
    <source>
        <dbReference type="ARBA" id="ARBA00004167"/>
    </source>
</evidence>
<evidence type="ECO:0000256" key="13">
    <source>
        <dbReference type="ARBA" id="ARBA00024209"/>
    </source>
</evidence>
<dbReference type="SUPFAM" id="SSF57850">
    <property type="entry name" value="RING/U-box"/>
    <property type="match status" value="1"/>
</dbReference>
<organism evidence="18">
    <name type="scientific">Salvia splendens</name>
    <name type="common">Scarlet sage</name>
    <dbReference type="NCBI Taxonomy" id="180675"/>
    <lineage>
        <taxon>Eukaryota</taxon>
        <taxon>Viridiplantae</taxon>
        <taxon>Streptophyta</taxon>
        <taxon>Embryophyta</taxon>
        <taxon>Tracheophyta</taxon>
        <taxon>Spermatophyta</taxon>
        <taxon>Magnoliopsida</taxon>
        <taxon>eudicotyledons</taxon>
        <taxon>Gunneridae</taxon>
        <taxon>Pentapetalae</taxon>
        <taxon>asterids</taxon>
        <taxon>lamiids</taxon>
        <taxon>Lamiales</taxon>
        <taxon>Lamiaceae</taxon>
        <taxon>Nepetoideae</taxon>
        <taxon>Mentheae</taxon>
        <taxon>Salviinae</taxon>
        <taxon>Salvia</taxon>
        <taxon>Salvia subgen. Calosphace</taxon>
        <taxon>core Calosphace</taxon>
    </lineage>
</organism>
<dbReference type="OrthoDB" id="8062037at2759"/>
<dbReference type="PANTHER" id="PTHR46913:SF21">
    <property type="entry name" value="RING-TYPE E3 UBIQUITIN TRANSFERASE"/>
    <property type="match status" value="1"/>
</dbReference>
<dbReference type="CDD" id="cd16461">
    <property type="entry name" value="RING-H2_EL5-like"/>
    <property type="match status" value="1"/>
</dbReference>
<dbReference type="FunFam" id="3.30.40.10:FF:000187">
    <property type="entry name" value="E3 ubiquitin-protein ligase ATL6"/>
    <property type="match status" value="1"/>
</dbReference>
<dbReference type="InterPro" id="IPR001841">
    <property type="entry name" value="Znf_RING"/>
</dbReference>
<name>A0A8X8YD24_SALSN</name>
<reference evidence="18" key="1">
    <citation type="submission" date="2018-01" db="EMBL/GenBank/DDBJ databases">
        <authorList>
            <person name="Mao J.F."/>
        </authorList>
    </citation>
    <scope>NUCLEOTIDE SEQUENCE</scope>
    <source>
        <strain evidence="18">Huo1</strain>
        <tissue evidence="18">Leaf</tissue>
    </source>
</reference>
<feature type="transmembrane region" description="Helical" evidence="16">
    <location>
        <begin position="20"/>
        <end position="42"/>
    </location>
</feature>
<evidence type="ECO:0000256" key="9">
    <source>
        <dbReference type="ARBA" id="ARBA00022786"/>
    </source>
</evidence>
<comment type="pathway">
    <text evidence="3">Protein modification; protein ubiquitination.</text>
</comment>
<keyword evidence="8 14" id="KW-0863">Zinc-finger</keyword>
<reference evidence="18" key="2">
    <citation type="submission" date="2020-08" db="EMBL/GenBank/DDBJ databases">
        <title>Plant Genome Project.</title>
        <authorList>
            <person name="Zhang R.-G."/>
        </authorList>
    </citation>
    <scope>NUCLEOTIDE SEQUENCE</scope>
    <source>
        <strain evidence="18">Huo1</strain>
        <tissue evidence="18">Leaf</tissue>
    </source>
</reference>
<evidence type="ECO:0000256" key="1">
    <source>
        <dbReference type="ARBA" id="ARBA00000900"/>
    </source>
</evidence>
<dbReference type="GO" id="GO:0016567">
    <property type="term" value="P:protein ubiquitination"/>
    <property type="evidence" value="ECO:0007669"/>
    <property type="project" value="InterPro"/>
</dbReference>
<dbReference type="EC" id="2.3.2.27" evidence="4"/>
<comment type="subcellular location">
    <subcellularLocation>
        <location evidence="2">Membrane</location>
        <topology evidence="2">Single-pass membrane protein</topology>
    </subcellularLocation>
</comment>
<evidence type="ECO:0000256" key="11">
    <source>
        <dbReference type="ARBA" id="ARBA00022989"/>
    </source>
</evidence>
<dbReference type="GO" id="GO:0061630">
    <property type="term" value="F:ubiquitin protein ligase activity"/>
    <property type="evidence" value="ECO:0007669"/>
    <property type="project" value="UniProtKB-EC"/>
</dbReference>
<keyword evidence="11 16" id="KW-1133">Transmembrane helix</keyword>
<keyword evidence="5" id="KW-0808">Transferase</keyword>
<gene>
    <name evidence="18" type="ORF">SASPL_111718</name>
</gene>
<feature type="domain" description="RING-type" evidence="17">
    <location>
        <begin position="94"/>
        <end position="136"/>
    </location>
</feature>
<proteinExistence type="inferred from homology"/>
<evidence type="ECO:0000256" key="10">
    <source>
        <dbReference type="ARBA" id="ARBA00022833"/>
    </source>
</evidence>
<evidence type="ECO:0000256" key="14">
    <source>
        <dbReference type="PROSITE-ProRule" id="PRU00175"/>
    </source>
</evidence>
<evidence type="ECO:0000256" key="3">
    <source>
        <dbReference type="ARBA" id="ARBA00004906"/>
    </source>
</evidence>
<keyword evidence="12 16" id="KW-0472">Membrane</keyword>
<evidence type="ECO:0000256" key="6">
    <source>
        <dbReference type="ARBA" id="ARBA00022692"/>
    </source>
</evidence>
<feature type="region of interest" description="Disordered" evidence="15">
    <location>
        <begin position="151"/>
        <end position="172"/>
    </location>
</feature>
<evidence type="ECO:0000256" key="5">
    <source>
        <dbReference type="ARBA" id="ARBA00022679"/>
    </source>
</evidence>
<dbReference type="Gene3D" id="3.30.40.10">
    <property type="entry name" value="Zinc/RING finger domain, C3HC4 (zinc finger)"/>
    <property type="match status" value="1"/>
</dbReference>
<dbReference type="GO" id="GO:0008270">
    <property type="term" value="F:zinc ion binding"/>
    <property type="evidence" value="ECO:0007669"/>
    <property type="project" value="UniProtKB-KW"/>
</dbReference>
<dbReference type="Pfam" id="PF13639">
    <property type="entry name" value="zf-RING_2"/>
    <property type="match status" value="1"/>
</dbReference>
<evidence type="ECO:0000313" key="18">
    <source>
        <dbReference type="EMBL" id="KAG6427473.1"/>
    </source>
</evidence>
<keyword evidence="9" id="KW-0833">Ubl conjugation pathway</keyword>
<evidence type="ECO:0000256" key="4">
    <source>
        <dbReference type="ARBA" id="ARBA00012483"/>
    </source>
</evidence>
<sequence length="265" mass="28636">MDGLSSPPTVQSGTNASFFSPLLISMLGIVATVIAIMAYHLLLANYCIKRRAANADAAQPPPSTGVDEKFVKSIPILAFSVWKRRRGVDQGGECAVCLGEFEDEDSVRLLPNCTHAFHVSCIDQWFAAHTSCPLCRMPVLSRKTDSAAASPDLAVDPINHGESSSVEPSSMGQSVGLLRNCASLMTPMEGRSAAARLKRSLSMDPSVLVIDLQRTNCPGATSFSSSSSRDITIRRSGSLSHFDHKWLRSISWLRTSNHSNSILPF</sequence>
<dbReference type="SMART" id="SM00184">
    <property type="entry name" value="RING"/>
    <property type="match status" value="1"/>
</dbReference>